<proteinExistence type="predicted"/>
<reference evidence="1 2" key="2">
    <citation type="journal article" date="2018" name="New Phytol.">
        <title>High intraspecific genome diversity in the model arbuscular mycorrhizal symbiont Rhizophagus irregularis.</title>
        <authorList>
            <person name="Chen E.C.H."/>
            <person name="Morin E."/>
            <person name="Beaudet D."/>
            <person name="Noel J."/>
            <person name="Yildirir G."/>
            <person name="Ndikumana S."/>
            <person name="Charron P."/>
            <person name="St-Onge C."/>
            <person name="Giorgi J."/>
            <person name="Kruger M."/>
            <person name="Marton T."/>
            <person name="Ropars J."/>
            <person name="Grigoriev I.V."/>
            <person name="Hainaut M."/>
            <person name="Henrissat B."/>
            <person name="Roux C."/>
            <person name="Martin F."/>
            <person name="Corradi N."/>
        </authorList>
    </citation>
    <scope>NUCLEOTIDE SEQUENCE [LARGE SCALE GENOMIC DNA]</scope>
    <source>
        <strain evidence="1 2">DAOM 197198</strain>
    </source>
</reference>
<organism evidence="1 2">
    <name type="scientific">Rhizophagus irregularis (strain DAOM 181602 / DAOM 197198 / MUCL 43194)</name>
    <name type="common">Arbuscular mycorrhizal fungus</name>
    <name type="synonym">Glomus intraradices</name>
    <dbReference type="NCBI Taxonomy" id="747089"/>
    <lineage>
        <taxon>Eukaryota</taxon>
        <taxon>Fungi</taxon>
        <taxon>Fungi incertae sedis</taxon>
        <taxon>Mucoromycota</taxon>
        <taxon>Glomeromycotina</taxon>
        <taxon>Glomeromycetes</taxon>
        <taxon>Glomerales</taxon>
        <taxon>Glomeraceae</taxon>
        <taxon>Rhizophagus</taxon>
    </lineage>
</organism>
<dbReference type="AlphaFoldDB" id="A0A2H5RF18"/>
<evidence type="ECO:0000313" key="2">
    <source>
        <dbReference type="Proteomes" id="UP000018888"/>
    </source>
</evidence>
<dbReference type="EMBL" id="AUPC02000281">
    <property type="protein sequence ID" value="POG63008.1"/>
    <property type="molecule type" value="Genomic_DNA"/>
</dbReference>
<evidence type="ECO:0008006" key="3">
    <source>
        <dbReference type="Google" id="ProtNLM"/>
    </source>
</evidence>
<protein>
    <recommendedName>
        <fullName evidence="3">HTH myb-type domain-containing protein</fullName>
    </recommendedName>
</protein>
<sequence length="202" mass="24160">MEYQNESEKKQYNKIDPDSEKIIVDYMQKWINKGKIERNPFAQISKLIPYSAKKICHHWMNKMDPKLRLVKDVPFTLQEKEYIVEWVEDYLNSNNKIISWKLLQSKMKEKFGILRSRNDLKNIWYVKKRQTTKRTKNGNRVNIESVPSVPFVPLIENHFFMRNYVSYSLQPPSYPESVANVMIMENFNYFGCISRPVIPLSL</sequence>
<accession>A0A2H5RF18</accession>
<reference evidence="1 2" key="1">
    <citation type="journal article" date="2013" name="Proc. Natl. Acad. Sci. U.S.A.">
        <title>Genome of an arbuscular mycorrhizal fungus provides insight into the oldest plant symbiosis.</title>
        <authorList>
            <person name="Tisserant E."/>
            <person name="Malbreil M."/>
            <person name="Kuo A."/>
            <person name="Kohler A."/>
            <person name="Symeonidi A."/>
            <person name="Balestrini R."/>
            <person name="Charron P."/>
            <person name="Duensing N."/>
            <person name="Frei Dit Frey N."/>
            <person name="Gianinazzi-Pearson V."/>
            <person name="Gilbert L.B."/>
            <person name="Handa Y."/>
            <person name="Herr J.R."/>
            <person name="Hijri M."/>
            <person name="Koul R."/>
            <person name="Kawaguchi M."/>
            <person name="Krajinski F."/>
            <person name="Lammers P.J."/>
            <person name="Masclaux F.G."/>
            <person name="Murat C."/>
            <person name="Morin E."/>
            <person name="Ndikumana S."/>
            <person name="Pagni M."/>
            <person name="Petitpierre D."/>
            <person name="Requena N."/>
            <person name="Rosikiewicz P."/>
            <person name="Riley R."/>
            <person name="Saito K."/>
            <person name="San Clemente H."/>
            <person name="Shapiro H."/>
            <person name="van Tuinen D."/>
            <person name="Becard G."/>
            <person name="Bonfante P."/>
            <person name="Paszkowski U."/>
            <person name="Shachar-Hill Y.Y."/>
            <person name="Tuskan G.A."/>
            <person name="Young P.W."/>
            <person name="Sanders I.R."/>
            <person name="Henrissat B."/>
            <person name="Rensing S.A."/>
            <person name="Grigoriev I.V."/>
            <person name="Corradi N."/>
            <person name="Roux C."/>
            <person name="Martin F."/>
        </authorList>
    </citation>
    <scope>NUCLEOTIDE SEQUENCE [LARGE SCALE GENOMIC DNA]</scope>
    <source>
        <strain evidence="1 2">DAOM 197198</strain>
    </source>
</reference>
<gene>
    <name evidence="1" type="ORF">GLOIN_2v1485012</name>
</gene>
<comment type="caution">
    <text evidence="1">The sequence shown here is derived from an EMBL/GenBank/DDBJ whole genome shotgun (WGS) entry which is preliminary data.</text>
</comment>
<dbReference type="VEuPathDB" id="FungiDB:RhiirFUN_022439"/>
<dbReference type="SMR" id="A0A2H5RF18"/>
<evidence type="ECO:0000313" key="1">
    <source>
        <dbReference type="EMBL" id="POG63008.1"/>
    </source>
</evidence>
<dbReference type="Proteomes" id="UP000018888">
    <property type="component" value="Unassembled WGS sequence"/>
</dbReference>
<name>A0A2H5RF18_RHIID</name>
<keyword evidence="2" id="KW-1185">Reference proteome</keyword>